<organism evidence="2">
    <name type="scientific">Serratia fonticola</name>
    <dbReference type="NCBI Taxonomy" id="47917"/>
    <lineage>
        <taxon>Bacteria</taxon>
        <taxon>Pseudomonadati</taxon>
        <taxon>Pseudomonadota</taxon>
        <taxon>Gammaproteobacteria</taxon>
        <taxon>Enterobacterales</taxon>
        <taxon>Yersiniaceae</taxon>
        <taxon>Serratia</taxon>
    </lineage>
</organism>
<feature type="chain" id="PRO_5021998127" evidence="1">
    <location>
        <begin position="25"/>
        <end position="165"/>
    </location>
</feature>
<keyword evidence="1" id="KW-0732">Signal</keyword>
<dbReference type="AlphaFoldDB" id="A0A542BJ69"/>
<evidence type="ECO:0000256" key="1">
    <source>
        <dbReference type="SAM" id="SignalP"/>
    </source>
</evidence>
<proteinExistence type="predicted"/>
<comment type="caution">
    <text evidence="2">The sequence shown here is derived from an EMBL/GenBank/DDBJ whole genome shotgun (WGS) entry which is preliminary data.</text>
</comment>
<reference evidence="2" key="2">
    <citation type="submission" date="2019-08" db="EMBL/GenBank/DDBJ databases">
        <title>Investigation of anaerobic lignin degradation for improved lignocellulosic biofuels.</title>
        <authorList>
            <person name="Deangelis K.PhD."/>
        </authorList>
    </citation>
    <scope>NUCLEOTIDE SEQUENCE [LARGE SCALE GENOMIC DNA]</scope>
    <source>
        <strain evidence="2">128R</strain>
    </source>
</reference>
<name>A0A542BJ69_SERFO</name>
<feature type="signal peptide" evidence="1">
    <location>
        <begin position="1"/>
        <end position="24"/>
    </location>
</feature>
<protein>
    <submittedName>
        <fullName evidence="2">Uncharacterized protein</fullName>
    </submittedName>
</protein>
<sequence>MSKRNIGIILGVLLASSSSVVVRAAIDEQHVTLYSPYHAGTVRDDAFELRQTGLVLIQPELKTFADEDSEEAQDYATAMDDWSYYASETTQHFEALPVQVVNTDKRYLIFTLGKDQRMIFDTRKPQPGAEEGVWGAFLYRQGQPPMGVDITDNDMAAAKTYLGLK</sequence>
<dbReference type="EMBL" id="VISQ01000001">
    <property type="protein sequence ID" value="TVZ68877.1"/>
    <property type="molecule type" value="Genomic_DNA"/>
</dbReference>
<reference evidence="2" key="1">
    <citation type="submission" date="2019-06" db="EMBL/GenBank/DDBJ databases">
        <authorList>
            <person name="Deangelis K."/>
            <person name="Huntemann M."/>
            <person name="Clum A."/>
            <person name="Pillay M."/>
            <person name="Palaniappan K."/>
            <person name="Varghese N."/>
            <person name="Mikhailova N."/>
            <person name="Stamatis D."/>
            <person name="Reddy T."/>
            <person name="Daum C."/>
            <person name="Shapiro N."/>
            <person name="Ivanova N."/>
            <person name="Kyrpides N."/>
            <person name="Woyke T."/>
        </authorList>
    </citation>
    <scope>NUCLEOTIDE SEQUENCE [LARGE SCALE GENOMIC DNA]</scope>
    <source>
        <strain evidence="2">128R</strain>
    </source>
</reference>
<gene>
    <name evidence="2" type="ORF">FHU10_1336</name>
</gene>
<evidence type="ECO:0000313" key="2">
    <source>
        <dbReference type="EMBL" id="TVZ68877.1"/>
    </source>
</evidence>
<dbReference type="OrthoDB" id="1238371at2"/>
<accession>A0A542BJ69</accession>